<accession>A0A1G9HQU7</accession>
<organism evidence="2 4">
    <name type="scientific">Paenibacillus jilunlii</name>
    <dbReference type="NCBI Taxonomy" id="682956"/>
    <lineage>
        <taxon>Bacteria</taxon>
        <taxon>Bacillati</taxon>
        <taxon>Bacillota</taxon>
        <taxon>Bacilli</taxon>
        <taxon>Bacillales</taxon>
        <taxon>Paenibacillaceae</taxon>
        <taxon>Paenibacillus</taxon>
    </lineage>
</organism>
<evidence type="ECO:0000313" key="2">
    <source>
        <dbReference type="EMBL" id="SDL15215.1"/>
    </source>
</evidence>
<evidence type="ECO:0000313" key="4">
    <source>
        <dbReference type="Proteomes" id="UP000182783"/>
    </source>
</evidence>
<dbReference type="Proteomes" id="UP000182783">
    <property type="component" value="Unassembled WGS sequence"/>
</dbReference>
<protein>
    <submittedName>
        <fullName evidence="2">Uncharacterized protein</fullName>
    </submittedName>
</protein>
<dbReference type="EMBL" id="FNGM01000001">
    <property type="protein sequence ID" value="SDL15215.1"/>
    <property type="molecule type" value="Genomic_DNA"/>
</dbReference>
<dbReference type="AlphaFoldDB" id="A0A1G9HQU7"/>
<proteinExistence type="predicted"/>
<keyword evidence="3" id="KW-1185">Reference proteome</keyword>
<reference evidence="2 4" key="2">
    <citation type="submission" date="2016-10" db="EMBL/GenBank/DDBJ databases">
        <authorList>
            <person name="de Groot N.N."/>
        </authorList>
    </citation>
    <scope>NUCLEOTIDE SEQUENCE [LARGE SCALE GENOMIC DNA]</scope>
    <source>
        <strain evidence="2 4">CGMCC 1.10239</strain>
    </source>
</reference>
<dbReference type="EMBL" id="LIPY01000124">
    <property type="protein sequence ID" value="KWX69766.1"/>
    <property type="molecule type" value="Genomic_DNA"/>
</dbReference>
<dbReference type="Proteomes" id="UP000070252">
    <property type="component" value="Unassembled WGS sequence"/>
</dbReference>
<evidence type="ECO:0000313" key="1">
    <source>
        <dbReference type="EMBL" id="KWX69766.1"/>
    </source>
</evidence>
<reference evidence="1 3" key="1">
    <citation type="submission" date="2015-08" db="EMBL/GenBank/DDBJ databases">
        <title>Genome of Paenibacillus jilunlii.</title>
        <authorList>
            <person name="Sant'Anna F.H."/>
            <person name="Ambrosini A."/>
            <person name="Souza R."/>
            <person name="Bach E."/>
            <person name="Fernandes G."/>
            <person name="Balsanelli E."/>
            <person name="Baura V.A."/>
            <person name="Pedrosa F.O."/>
            <person name="Souza E.M."/>
            <person name="Passaglia L."/>
        </authorList>
    </citation>
    <scope>NUCLEOTIDE SEQUENCE [LARGE SCALE GENOMIC DNA]</scope>
    <source>
        <strain evidence="1 3">DSM 23019</strain>
    </source>
</reference>
<sequence>MLFCEGGPLKELIMQVMECKYGAVRRTRTRLKLFIEKLLEENNRIPREVLNYEVMARLA</sequence>
<name>A0A1G9HQU7_9BACL</name>
<gene>
    <name evidence="1" type="ORF">AML91_28700</name>
    <name evidence="2" type="ORF">SAMN05216191_101968</name>
</gene>
<evidence type="ECO:0000313" key="3">
    <source>
        <dbReference type="Proteomes" id="UP000070252"/>
    </source>
</evidence>